<evidence type="ECO:0000313" key="2">
    <source>
        <dbReference type="Proteomes" id="UP000318413"/>
    </source>
</evidence>
<dbReference type="RefSeq" id="WP_140866999.1">
    <property type="nucleotide sequence ID" value="NZ_RCZK01000001.1"/>
</dbReference>
<proteinExistence type="predicted"/>
<dbReference type="EMBL" id="RCZK01000001">
    <property type="protein sequence ID" value="TPG15630.1"/>
    <property type="molecule type" value="Genomic_DNA"/>
</dbReference>
<dbReference type="Proteomes" id="UP000318413">
    <property type="component" value="Unassembled WGS sequence"/>
</dbReference>
<dbReference type="AlphaFoldDB" id="A0A502CSZ2"/>
<reference evidence="1 2" key="1">
    <citation type="journal article" date="2019" name="Environ. Microbiol.">
        <title>Species interactions and distinct microbial communities in high Arctic permafrost affected cryosols are associated with the CH4 and CO2 gas fluxes.</title>
        <authorList>
            <person name="Altshuler I."/>
            <person name="Hamel J."/>
            <person name="Turney S."/>
            <person name="Magnuson E."/>
            <person name="Levesque R."/>
            <person name="Greer C."/>
            <person name="Whyte L.G."/>
        </authorList>
    </citation>
    <scope>NUCLEOTIDE SEQUENCE [LARGE SCALE GENOMIC DNA]</scope>
    <source>
        <strain evidence="1 2">S5.1</strain>
    </source>
</reference>
<protein>
    <submittedName>
        <fullName evidence="1">Uncharacterized protein</fullName>
    </submittedName>
</protein>
<keyword evidence="2" id="KW-1185">Reference proteome</keyword>
<gene>
    <name evidence="1" type="ORF">EAH84_02245</name>
</gene>
<sequence>MTAGKPLRFMAAMVGGWIALRAFALWPSSETIRRAADLSGPAIVEAAVRSVPARAAIPLLVVPPPRYDATTTVARAIPPAAIPVSATLVSATPISTLVAAVAPFRGPTPPQVPTIPPPLVPTPIASGSGEASRWRASAWLIARGGQRQAPLGGQLGASQAGARVTYAILPSARIALSARVATPLAGKGREAAVGLDWQPTHAPVHVIVEQRIAINGGRGGPTVELVGGFGPSAILPGIDAEGYAQAGGIVRESLEAFVDGATRVTHRVAQRDRLRVDLGVGAWGGAQRGASRLDVGPTVGVVVPVGETAVRVTLDCGIM</sequence>
<name>A0A502CSZ2_9SPHN</name>
<organism evidence="1 2">
    <name type="scientific">Sphingomonas oligophenolica</name>
    <dbReference type="NCBI Taxonomy" id="301154"/>
    <lineage>
        <taxon>Bacteria</taxon>
        <taxon>Pseudomonadati</taxon>
        <taxon>Pseudomonadota</taxon>
        <taxon>Alphaproteobacteria</taxon>
        <taxon>Sphingomonadales</taxon>
        <taxon>Sphingomonadaceae</taxon>
        <taxon>Sphingomonas</taxon>
    </lineage>
</organism>
<dbReference type="OrthoDB" id="7427399at2"/>
<comment type="caution">
    <text evidence="1">The sequence shown here is derived from an EMBL/GenBank/DDBJ whole genome shotgun (WGS) entry which is preliminary data.</text>
</comment>
<accession>A0A502CSZ2</accession>
<evidence type="ECO:0000313" key="1">
    <source>
        <dbReference type="EMBL" id="TPG15630.1"/>
    </source>
</evidence>